<keyword evidence="4" id="KW-0732">Signal</keyword>
<feature type="signal peptide" evidence="4">
    <location>
        <begin position="1"/>
        <end position="19"/>
    </location>
</feature>
<dbReference type="GO" id="GO:0004553">
    <property type="term" value="F:hydrolase activity, hydrolyzing O-glycosyl compounds"/>
    <property type="evidence" value="ECO:0007669"/>
    <property type="project" value="InterPro"/>
</dbReference>
<dbReference type="SUPFAM" id="SSF51445">
    <property type="entry name" value="(Trans)glycosidases"/>
    <property type="match status" value="1"/>
</dbReference>
<name>A0A916U880_9SPHI</name>
<dbReference type="Pfam" id="PF02837">
    <property type="entry name" value="Glyco_hydro_2_N"/>
    <property type="match status" value="1"/>
</dbReference>
<dbReference type="AlphaFoldDB" id="A0A916U880"/>
<comment type="caution">
    <text evidence="8">The sequence shown here is derived from an EMBL/GenBank/DDBJ whole genome shotgun (WGS) entry which is preliminary data.</text>
</comment>
<dbReference type="EMBL" id="BMIL01000004">
    <property type="protein sequence ID" value="GGC62780.1"/>
    <property type="molecule type" value="Genomic_DNA"/>
</dbReference>
<dbReference type="SUPFAM" id="SSF49785">
    <property type="entry name" value="Galactose-binding domain-like"/>
    <property type="match status" value="1"/>
</dbReference>
<evidence type="ECO:0000256" key="3">
    <source>
        <dbReference type="ARBA" id="ARBA00023295"/>
    </source>
</evidence>
<evidence type="ECO:0000256" key="1">
    <source>
        <dbReference type="ARBA" id="ARBA00007401"/>
    </source>
</evidence>
<dbReference type="Gene3D" id="2.60.120.260">
    <property type="entry name" value="Galactose-binding domain-like"/>
    <property type="match status" value="1"/>
</dbReference>
<dbReference type="RefSeq" id="WP_188626290.1">
    <property type="nucleotide sequence ID" value="NZ_BMIL01000004.1"/>
</dbReference>
<dbReference type="Pfam" id="PF02836">
    <property type="entry name" value="Glyco_hydro_2_C"/>
    <property type="match status" value="1"/>
</dbReference>
<feature type="domain" description="Glycosyl hydrolases family 2 sugar binding" evidence="7">
    <location>
        <begin position="108"/>
        <end position="210"/>
    </location>
</feature>
<reference evidence="8" key="1">
    <citation type="journal article" date="2014" name="Int. J. Syst. Evol. Microbiol.">
        <title>Complete genome sequence of Corynebacterium casei LMG S-19264T (=DSM 44701T), isolated from a smear-ripened cheese.</title>
        <authorList>
            <consortium name="US DOE Joint Genome Institute (JGI-PGF)"/>
            <person name="Walter F."/>
            <person name="Albersmeier A."/>
            <person name="Kalinowski J."/>
            <person name="Ruckert C."/>
        </authorList>
    </citation>
    <scope>NUCLEOTIDE SEQUENCE</scope>
    <source>
        <strain evidence="8">CGMCC 1.15343</strain>
    </source>
</reference>
<dbReference type="Pfam" id="PF00703">
    <property type="entry name" value="Glyco_hydro_2"/>
    <property type="match status" value="1"/>
</dbReference>
<feature type="chain" id="PRO_5037248814" evidence="4">
    <location>
        <begin position="20"/>
        <end position="614"/>
    </location>
</feature>
<dbReference type="InterPro" id="IPR008979">
    <property type="entry name" value="Galactose-bd-like_sf"/>
</dbReference>
<feature type="domain" description="Glycoside hydrolase family 2 catalytic" evidence="6">
    <location>
        <begin position="352"/>
        <end position="481"/>
    </location>
</feature>
<dbReference type="PANTHER" id="PTHR42732:SF2">
    <property type="entry name" value="BETA-MANNOSIDASE"/>
    <property type="match status" value="1"/>
</dbReference>
<evidence type="ECO:0000313" key="9">
    <source>
        <dbReference type="Proteomes" id="UP000651668"/>
    </source>
</evidence>
<protein>
    <submittedName>
        <fullName evidence="8">Beta-galactosidase</fullName>
    </submittedName>
</protein>
<evidence type="ECO:0000259" key="7">
    <source>
        <dbReference type="Pfam" id="PF02837"/>
    </source>
</evidence>
<keyword evidence="3" id="KW-0326">Glycosidase</keyword>
<evidence type="ECO:0000259" key="5">
    <source>
        <dbReference type="Pfam" id="PF00703"/>
    </source>
</evidence>
<dbReference type="PANTHER" id="PTHR42732">
    <property type="entry name" value="BETA-GALACTOSIDASE"/>
    <property type="match status" value="1"/>
</dbReference>
<reference evidence="8" key="2">
    <citation type="submission" date="2020-09" db="EMBL/GenBank/DDBJ databases">
        <authorList>
            <person name="Sun Q."/>
            <person name="Zhou Y."/>
        </authorList>
    </citation>
    <scope>NUCLEOTIDE SEQUENCE</scope>
    <source>
        <strain evidence="8">CGMCC 1.15343</strain>
    </source>
</reference>
<organism evidence="8 9">
    <name type="scientific">Pedobacter quisquiliarum</name>
    <dbReference type="NCBI Taxonomy" id="1834438"/>
    <lineage>
        <taxon>Bacteria</taxon>
        <taxon>Pseudomonadati</taxon>
        <taxon>Bacteroidota</taxon>
        <taxon>Sphingobacteriia</taxon>
        <taxon>Sphingobacteriales</taxon>
        <taxon>Sphingobacteriaceae</taxon>
        <taxon>Pedobacter</taxon>
    </lineage>
</organism>
<dbReference type="InterPro" id="IPR017853">
    <property type="entry name" value="GH"/>
</dbReference>
<proteinExistence type="inferred from homology"/>
<dbReference type="Proteomes" id="UP000651668">
    <property type="component" value="Unassembled WGS sequence"/>
</dbReference>
<evidence type="ECO:0000256" key="2">
    <source>
        <dbReference type="ARBA" id="ARBA00022801"/>
    </source>
</evidence>
<keyword evidence="2" id="KW-0378">Hydrolase</keyword>
<dbReference type="InterPro" id="IPR006103">
    <property type="entry name" value="Glyco_hydro_2_cat"/>
</dbReference>
<comment type="similarity">
    <text evidence="1">Belongs to the glycosyl hydrolase 2 family.</text>
</comment>
<sequence>MKRGISLLLLVLGQFAVQAQEKPWSLVRERIVTPWAEQVDVNAPLPEYPRPQLVRNNNWKNLNGLWNYAIVPKGQKAAPKYEGKILVPFAVESALSGVGRRVGKDSVLLYQHNISVPSSMRGKKVLLHFGAVDWQTEVFVNGKSAGKHEGGFDPFSFDITKLLSKSAKQEIRVRVWDPTDDGPQPRGKQINKPDGIWYTPVTGIWQTVWLEAVPETYIESTKHTPDIDAKTITVSATVAAAKAGDQIRVQALSKGKVVAEKVVDANAAAVLNIADQRLWSPSDPFLYDLKVSLVRGSKPMDQVDSYFAMRKISMAPDANGIQRMLLNNKFVFQYGPLDQGWWPDGLYTPPTEAAMVFDVDRLKDMGFNMIRKHIKVEPARYYYYCDKNGMLLWQDMPSGDLGNGWENHPGVIDRATDQKRTPESEGYYRKEWDKIMTSLYNFPSIVVWVPFNEAWGQFKTKEITDWTIQKDPTRLVNSASGGNFTQDGHMVDLHNYPRPAMPDPELFGAKRALVLGEFGGLGLPLTGHLWQERDNWGYQNFKSADSLFTRYATFMDRMAELIPMGLSAAVYTQTTDVEGEVNGFITYDRKVIKVEPKKLKKETEKLYNVKVELK</sequence>
<evidence type="ECO:0000259" key="6">
    <source>
        <dbReference type="Pfam" id="PF02836"/>
    </source>
</evidence>
<dbReference type="InterPro" id="IPR006102">
    <property type="entry name" value="Ig-like_GH2"/>
</dbReference>
<feature type="domain" description="Glycoside hydrolase family 2 immunoglobulin-like beta-sandwich" evidence="5">
    <location>
        <begin position="216"/>
        <end position="310"/>
    </location>
</feature>
<dbReference type="Gene3D" id="3.20.20.80">
    <property type="entry name" value="Glycosidases"/>
    <property type="match status" value="1"/>
</dbReference>
<dbReference type="GO" id="GO:0005975">
    <property type="term" value="P:carbohydrate metabolic process"/>
    <property type="evidence" value="ECO:0007669"/>
    <property type="project" value="InterPro"/>
</dbReference>
<accession>A0A916U880</accession>
<dbReference type="InterPro" id="IPR051913">
    <property type="entry name" value="GH2_Domain-Containing"/>
</dbReference>
<evidence type="ECO:0000256" key="4">
    <source>
        <dbReference type="SAM" id="SignalP"/>
    </source>
</evidence>
<dbReference type="SUPFAM" id="SSF49303">
    <property type="entry name" value="beta-Galactosidase/glucuronidase domain"/>
    <property type="match status" value="1"/>
</dbReference>
<evidence type="ECO:0000313" key="8">
    <source>
        <dbReference type="EMBL" id="GGC62780.1"/>
    </source>
</evidence>
<dbReference type="InterPro" id="IPR013783">
    <property type="entry name" value="Ig-like_fold"/>
</dbReference>
<keyword evidence="9" id="KW-1185">Reference proteome</keyword>
<dbReference type="InterPro" id="IPR036156">
    <property type="entry name" value="Beta-gal/glucu_dom_sf"/>
</dbReference>
<dbReference type="Gene3D" id="2.60.40.10">
    <property type="entry name" value="Immunoglobulins"/>
    <property type="match status" value="1"/>
</dbReference>
<gene>
    <name evidence="8" type="ORF">GCM10011387_15470</name>
</gene>
<dbReference type="InterPro" id="IPR006104">
    <property type="entry name" value="Glyco_hydro_2_N"/>
</dbReference>